<name>A0A7H1J6M2_9GAMM</name>
<evidence type="ECO:0000313" key="3">
    <source>
        <dbReference type="Proteomes" id="UP000516370"/>
    </source>
</evidence>
<accession>A0A7H1J6M2</accession>
<reference evidence="2 3" key="1">
    <citation type="submission" date="2020-09" db="EMBL/GenBank/DDBJ databases">
        <title>Complete genome sequence of an Arctic sea ice bacterium Marinomonas arctica BSI20414.</title>
        <authorList>
            <person name="Liao L."/>
            <person name="Chen B."/>
        </authorList>
    </citation>
    <scope>NUCLEOTIDE SEQUENCE [LARGE SCALE GENOMIC DNA]</scope>
    <source>
        <strain evidence="2 3">BSI20414</strain>
    </source>
</reference>
<dbReference type="InterPro" id="IPR007842">
    <property type="entry name" value="HEPN_dom"/>
</dbReference>
<keyword evidence="3" id="KW-1185">Reference proteome</keyword>
<proteinExistence type="predicted"/>
<dbReference type="OrthoDB" id="8776305at2"/>
<dbReference type="KEGG" id="mard:IBG28_00280"/>
<protein>
    <submittedName>
        <fullName evidence="2">HEPN domain-containing protein</fullName>
    </submittedName>
</protein>
<dbReference type="AlphaFoldDB" id="A0A7H1J6M2"/>
<dbReference type="RefSeq" id="WP_111605735.1">
    <property type="nucleotide sequence ID" value="NZ_BMLJ01000002.1"/>
</dbReference>
<dbReference type="Proteomes" id="UP000516370">
    <property type="component" value="Chromosome"/>
</dbReference>
<feature type="domain" description="HEPN" evidence="1">
    <location>
        <begin position="21"/>
        <end position="102"/>
    </location>
</feature>
<sequence>MKKDHLNSFVNDYAVRCFRDVADQDYITARVCFREGLMIQFNWMALQAVEKYLKAILLFNRVSSSKINHSLKKAYEEVVKIEGLEFSLPEKDIKFIEYLDQTGSNRYLTTAHWNKGDEIFSLDRVVWLIRRWCQDLNREIPIEKDPNTGGVTKSRRKLDLEKEKFTQYETTPHLFKLVGGHLEKVLSTRQHPQRSSLIWQNCFYSLKKRNTLTFPGRMNAINPPQILHPEIFEELSKYIKFSGQERDSFRQRLNQMKQSQKNNS</sequence>
<dbReference type="EMBL" id="CP061081">
    <property type="protein sequence ID" value="QNT06138.1"/>
    <property type="molecule type" value="Genomic_DNA"/>
</dbReference>
<gene>
    <name evidence="2" type="ORF">IBG28_00280</name>
</gene>
<dbReference type="Gene3D" id="1.20.120.330">
    <property type="entry name" value="Nucleotidyltransferases domain 2"/>
    <property type="match status" value="1"/>
</dbReference>
<evidence type="ECO:0000313" key="2">
    <source>
        <dbReference type="EMBL" id="QNT06138.1"/>
    </source>
</evidence>
<organism evidence="2 3">
    <name type="scientific">Marinomonas arctica</name>
    <dbReference type="NCBI Taxonomy" id="383750"/>
    <lineage>
        <taxon>Bacteria</taxon>
        <taxon>Pseudomonadati</taxon>
        <taxon>Pseudomonadota</taxon>
        <taxon>Gammaproteobacteria</taxon>
        <taxon>Oceanospirillales</taxon>
        <taxon>Oceanospirillaceae</taxon>
        <taxon>Marinomonas</taxon>
    </lineage>
</organism>
<evidence type="ECO:0000259" key="1">
    <source>
        <dbReference type="Pfam" id="PF05168"/>
    </source>
</evidence>
<dbReference type="SUPFAM" id="SSF81593">
    <property type="entry name" value="Nucleotidyltransferase substrate binding subunit/domain"/>
    <property type="match status" value="1"/>
</dbReference>
<dbReference type="Pfam" id="PF05168">
    <property type="entry name" value="HEPN"/>
    <property type="match status" value="1"/>
</dbReference>